<dbReference type="CDD" id="cd18809">
    <property type="entry name" value="SF1_C_RecD"/>
    <property type="match status" value="1"/>
</dbReference>
<dbReference type="AlphaFoldDB" id="A0A0C2FVT6"/>
<keyword evidence="5" id="KW-0233">DNA recombination</keyword>
<dbReference type="SUPFAM" id="SSF52540">
    <property type="entry name" value="P-loop containing nucleoside triphosphate hydrolases"/>
    <property type="match status" value="1"/>
</dbReference>
<dbReference type="InterPro" id="IPR025476">
    <property type="entry name" value="Helitron_helicase-like"/>
</dbReference>
<comment type="catalytic activity">
    <reaction evidence="5">
        <text>ATP + H2O = ADP + phosphate + H(+)</text>
        <dbReference type="Rhea" id="RHEA:13065"/>
        <dbReference type="ChEBI" id="CHEBI:15377"/>
        <dbReference type="ChEBI" id="CHEBI:15378"/>
        <dbReference type="ChEBI" id="CHEBI:30616"/>
        <dbReference type="ChEBI" id="CHEBI:43474"/>
        <dbReference type="ChEBI" id="CHEBI:456216"/>
        <dbReference type="EC" id="5.6.2.3"/>
    </reaction>
</comment>
<dbReference type="GO" id="GO:0043139">
    <property type="term" value="F:5'-3' DNA helicase activity"/>
    <property type="evidence" value="ECO:0007669"/>
    <property type="project" value="UniProtKB-EC"/>
</dbReference>
<evidence type="ECO:0000313" key="10">
    <source>
        <dbReference type="EMBL" id="KIH52670.1"/>
    </source>
</evidence>
<dbReference type="Pfam" id="PF05970">
    <property type="entry name" value="PIF1"/>
    <property type="match status" value="1"/>
</dbReference>
<dbReference type="InterPro" id="IPR049163">
    <property type="entry name" value="Pif1-like_2B_dom"/>
</dbReference>
<keyword evidence="5" id="KW-0227">DNA damage</keyword>
<comment type="cofactor">
    <cofactor evidence="5">
        <name>Mg(2+)</name>
        <dbReference type="ChEBI" id="CHEBI:18420"/>
    </cofactor>
</comment>
<proteinExistence type="inferred from homology"/>
<evidence type="ECO:0000256" key="4">
    <source>
        <dbReference type="ARBA" id="ARBA00022840"/>
    </source>
</evidence>
<dbReference type="EMBL" id="KN743052">
    <property type="protein sequence ID" value="KIH52670.1"/>
    <property type="molecule type" value="Genomic_DNA"/>
</dbReference>
<evidence type="ECO:0000259" key="7">
    <source>
        <dbReference type="Pfam" id="PF05970"/>
    </source>
</evidence>
<feature type="domain" description="DNA helicase Pif1-like DEAD-box helicase" evidence="7">
    <location>
        <begin position="620"/>
        <end position="761"/>
    </location>
</feature>
<feature type="domain" description="DNA helicase Pif1-like 2B" evidence="9">
    <location>
        <begin position="848"/>
        <end position="893"/>
    </location>
</feature>
<sequence length="1002" mass="114721">MKYYSYLFSIRDTFNPILYARKLFQQFAVDAYVKIEQNRLNYHRTHQVNLRSESYRGLIDYLAGDDNYGPPGNRIVLASSHIGSPRAMQQSYQDAMAVVARYGKPTYFLTITCNPQWQEIQENLYEGQTASDRPDLTARVFNGKLKELHDDLFKKHVLGEVEAYVYVIEFQKRGLPHCHMLLIMKTGWKAQTVGDVDNAVSAEIPNREEEPHAFAAVTSFMIHRKCGAEGPNSPCMRDGRCSKRFPKQLRDSTSMEVDGYPKYRRRNNATVEINGTLYSDEWVVPTNLYLLTKYNCHVNLEICGTISAVKYLYKYVYKGPDRARVTIESETDGNGNPVVDEIRQHLNTRYVCPPQSLYREKSHTVYRLAVHLPDRQTIHFVAGQEQQSIDRARTNFTTLTAYFQLNQICADVFDGGAPSDMVVDAREFYYHQIPEHFTFTSRHGWKPRRRGGKEIGRMYTVSPRDVERYCLRILLLNTKGKTSFEDLRTVEGIVYETFSDAAKASGFLDDDTYYRQSIEEAAQFQTPSTLRGFFACLLCYCEVVDATELWSEFARAMADDYLHRGLGEAEAIAVAYFDIADRMQLLGRDLAQIIVPPVNQRPSIPDVPINYEHHEVEGARGRTVNSAFKLNMGDGNRSSVMKRQQREARQLATTDIIIWDEISMAPKCALEAVDALLRDIMQNDRPFGGKIFIIGGDFRQVLPIVEHGQREDVVEACVTRSVLWPLFKVHHLEANMRARNAGLDWQRFLLDVGNGHANDEEGRVQLHEDNLSAENIVTEIFGQVIDPAQTENLYERAILAPTNVSVKKINDDAMERLRVERPEDQRTYKSIDEAIYHEGNQGELYPTEYLNSLEPSGMPPHELRLKKGAIVMLLRNLDVASGLCNGTRLKVESLGRYILSCRFICGEHKDEIAVIPRIDNYWDKQVPFRLRRRQFPVRVAFAMTINKSQGQSFNKVGVCLPQDVFSHGQLYVAFSRVRTPEGLKVQTPARSVKNIVYEEVLM</sequence>
<evidence type="ECO:0000259" key="6">
    <source>
        <dbReference type="Pfam" id="PF02689"/>
    </source>
</evidence>
<dbReference type="GO" id="GO:0005524">
    <property type="term" value="F:ATP binding"/>
    <property type="evidence" value="ECO:0007669"/>
    <property type="project" value="UniProtKB-KW"/>
</dbReference>
<evidence type="ECO:0000259" key="9">
    <source>
        <dbReference type="Pfam" id="PF21530"/>
    </source>
</evidence>
<dbReference type="Pfam" id="PF02689">
    <property type="entry name" value="Herpes_Helicase"/>
    <property type="match status" value="1"/>
</dbReference>
<dbReference type="Gene3D" id="3.40.50.300">
    <property type="entry name" value="P-loop containing nucleotide triphosphate hydrolases"/>
    <property type="match status" value="2"/>
</dbReference>
<gene>
    <name evidence="10" type="ORF">ANCDUO_17226</name>
</gene>
<dbReference type="EC" id="5.6.2.3" evidence="5"/>
<dbReference type="OrthoDB" id="5864836at2759"/>
<evidence type="ECO:0000256" key="3">
    <source>
        <dbReference type="ARBA" id="ARBA00022806"/>
    </source>
</evidence>
<keyword evidence="5" id="KW-0234">DNA repair</keyword>
<keyword evidence="3 5" id="KW-0347">Helicase</keyword>
<evidence type="ECO:0000259" key="8">
    <source>
        <dbReference type="Pfam" id="PF14214"/>
    </source>
</evidence>
<keyword evidence="1 5" id="KW-0547">Nucleotide-binding</keyword>
<dbReference type="GO" id="GO:0016887">
    <property type="term" value="F:ATP hydrolysis activity"/>
    <property type="evidence" value="ECO:0007669"/>
    <property type="project" value="RHEA"/>
</dbReference>
<feature type="domain" description="DNA replication helicase" evidence="6">
    <location>
        <begin position="940"/>
        <end position="986"/>
    </location>
</feature>
<feature type="domain" description="Helitron helicase-like" evidence="8">
    <location>
        <begin position="3"/>
        <end position="182"/>
    </location>
</feature>
<accession>A0A0C2FVT6</accession>
<dbReference type="Pfam" id="PF21530">
    <property type="entry name" value="Pif1_2B_dom"/>
    <property type="match status" value="1"/>
</dbReference>
<dbReference type="GO" id="GO:0000723">
    <property type="term" value="P:telomere maintenance"/>
    <property type="evidence" value="ECO:0007669"/>
    <property type="project" value="InterPro"/>
</dbReference>
<keyword evidence="2 5" id="KW-0378">Hydrolase</keyword>
<reference evidence="10 11" key="1">
    <citation type="submission" date="2013-12" db="EMBL/GenBank/DDBJ databases">
        <title>Draft genome of the parsitic nematode Ancylostoma duodenale.</title>
        <authorList>
            <person name="Mitreva M."/>
        </authorList>
    </citation>
    <scope>NUCLEOTIDE SEQUENCE [LARGE SCALE GENOMIC DNA]</scope>
    <source>
        <strain evidence="10 11">Zhejiang</strain>
    </source>
</reference>
<dbReference type="InterPro" id="IPR003840">
    <property type="entry name" value="DNA_helicase_dom"/>
</dbReference>
<dbReference type="InterPro" id="IPR027417">
    <property type="entry name" value="P-loop_NTPase"/>
</dbReference>
<protein>
    <recommendedName>
        <fullName evidence="5">ATP-dependent DNA helicase</fullName>
        <ecNumber evidence="5">5.6.2.3</ecNumber>
    </recommendedName>
</protein>
<dbReference type="PANTHER" id="PTHR10492:SF57">
    <property type="entry name" value="ATP-DEPENDENT DNA HELICASE"/>
    <property type="match status" value="1"/>
</dbReference>
<dbReference type="Proteomes" id="UP000054047">
    <property type="component" value="Unassembled WGS sequence"/>
</dbReference>
<comment type="similarity">
    <text evidence="5">Belongs to the helicase family.</text>
</comment>
<dbReference type="GO" id="GO:0006281">
    <property type="term" value="P:DNA repair"/>
    <property type="evidence" value="ECO:0007669"/>
    <property type="project" value="UniProtKB-KW"/>
</dbReference>
<dbReference type="GO" id="GO:0006310">
    <property type="term" value="P:DNA recombination"/>
    <property type="evidence" value="ECO:0007669"/>
    <property type="project" value="UniProtKB-KW"/>
</dbReference>
<name>A0A0C2FVT6_9BILA</name>
<evidence type="ECO:0000256" key="1">
    <source>
        <dbReference type="ARBA" id="ARBA00022741"/>
    </source>
</evidence>
<keyword evidence="11" id="KW-1185">Reference proteome</keyword>
<evidence type="ECO:0000256" key="5">
    <source>
        <dbReference type="RuleBase" id="RU363044"/>
    </source>
</evidence>
<organism evidence="10 11">
    <name type="scientific">Ancylostoma duodenale</name>
    <dbReference type="NCBI Taxonomy" id="51022"/>
    <lineage>
        <taxon>Eukaryota</taxon>
        <taxon>Metazoa</taxon>
        <taxon>Ecdysozoa</taxon>
        <taxon>Nematoda</taxon>
        <taxon>Chromadorea</taxon>
        <taxon>Rhabditida</taxon>
        <taxon>Rhabditina</taxon>
        <taxon>Rhabditomorpha</taxon>
        <taxon>Strongyloidea</taxon>
        <taxon>Ancylostomatidae</taxon>
        <taxon>Ancylostomatinae</taxon>
        <taxon>Ancylostoma</taxon>
    </lineage>
</organism>
<keyword evidence="4 5" id="KW-0067">ATP-binding</keyword>
<dbReference type="PANTHER" id="PTHR10492">
    <property type="match status" value="1"/>
</dbReference>
<evidence type="ECO:0000256" key="2">
    <source>
        <dbReference type="ARBA" id="ARBA00022801"/>
    </source>
</evidence>
<evidence type="ECO:0000313" key="11">
    <source>
        <dbReference type="Proteomes" id="UP000054047"/>
    </source>
</evidence>
<dbReference type="InterPro" id="IPR010285">
    <property type="entry name" value="DNA_helicase_pif1-like_DEAD"/>
</dbReference>
<dbReference type="Pfam" id="PF14214">
    <property type="entry name" value="Helitron_like_N"/>
    <property type="match status" value="1"/>
</dbReference>